<keyword evidence="2" id="KW-0719">Serine esterase</keyword>
<dbReference type="GO" id="GO:0005615">
    <property type="term" value="C:extracellular space"/>
    <property type="evidence" value="ECO:0007669"/>
    <property type="project" value="TreeGrafter"/>
</dbReference>
<dbReference type="GO" id="GO:0003990">
    <property type="term" value="F:acetylcholinesterase activity"/>
    <property type="evidence" value="ECO:0007669"/>
    <property type="project" value="TreeGrafter"/>
</dbReference>
<comment type="similarity">
    <text evidence="1">Belongs to the type-B carboxylesterase/lipase family.</text>
</comment>
<dbReference type="PANTHER" id="PTHR43918">
    <property type="entry name" value="ACETYLCHOLINESTERASE"/>
    <property type="match status" value="1"/>
</dbReference>
<dbReference type="Ensembl" id="ENSCSRT00000025370.1">
    <property type="protein sequence ID" value="ENSCSRP00000024329.1"/>
    <property type="gene ID" value="ENSCSRG00000018253.1"/>
</dbReference>
<evidence type="ECO:0000256" key="2">
    <source>
        <dbReference type="ARBA" id="ARBA00022487"/>
    </source>
</evidence>
<dbReference type="GO" id="GO:0005886">
    <property type="term" value="C:plasma membrane"/>
    <property type="evidence" value="ECO:0007669"/>
    <property type="project" value="TreeGrafter"/>
</dbReference>
<dbReference type="GO" id="GO:0006581">
    <property type="term" value="P:acetylcholine catabolic process"/>
    <property type="evidence" value="ECO:0007669"/>
    <property type="project" value="TreeGrafter"/>
</dbReference>
<feature type="domain" description="Carboxylesterase type B" evidence="5">
    <location>
        <begin position="5"/>
        <end position="228"/>
    </location>
</feature>
<evidence type="ECO:0000256" key="3">
    <source>
        <dbReference type="ARBA" id="ARBA00022801"/>
    </source>
</evidence>
<dbReference type="Pfam" id="PF00135">
    <property type="entry name" value="COesterase"/>
    <property type="match status" value="1"/>
</dbReference>
<dbReference type="PANTHER" id="PTHR43918:SF4">
    <property type="entry name" value="CARBOXYLIC ESTER HYDROLASE"/>
    <property type="match status" value="1"/>
</dbReference>
<dbReference type="PRINTS" id="PR00878">
    <property type="entry name" value="CHOLNESTRASE"/>
</dbReference>
<dbReference type="Proteomes" id="UP000694403">
    <property type="component" value="Unplaced"/>
</dbReference>
<dbReference type="AlphaFoldDB" id="A0A8C3T6U2"/>
<keyword evidence="3" id="KW-0378">Hydrolase</keyword>
<dbReference type="SUPFAM" id="SSF53474">
    <property type="entry name" value="alpha/beta-Hydrolases"/>
    <property type="match status" value="1"/>
</dbReference>
<dbReference type="GO" id="GO:0019695">
    <property type="term" value="P:choline metabolic process"/>
    <property type="evidence" value="ECO:0007669"/>
    <property type="project" value="TreeGrafter"/>
</dbReference>
<name>A0A8C3T6U2_CHESE</name>
<evidence type="ECO:0000313" key="7">
    <source>
        <dbReference type="Proteomes" id="UP000694403"/>
    </source>
</evidence>
<dbReference type="InterPro" id="IPR000997">
    <property type="entry name" value="Cholinesterase"/>
</dbReference>
<dbReference type="InterPro" id="IPR002018">
    <property type="entry name" value="CarbesteraseB"/>
</dbReference>
<dbReference type="InterPro" id="IPR029058">
    <property type="entry name" value="AB_hydrolase_fold"/>
</dbReference>
<protein>
    <recommendedName>
        <fullName evidence="5">Carboxylesterase type B domain-containing protein</fullName>
    </recommendedName>
</protein>
<proteinExistence type="inferred from homology"/>
<evidence type="ECO:0000313" key="6">
    <source>
        <dbReference type="Ensembl" id="ENSCSRP00000024329.1"/>
    </source>
</evidence>
<keyword evidence="4" id="KW-1015">Disulfide bond</keyword>
<reference evidence="6" key="1">
    <citation type="submission" date="2025-08" db="UniProtKB">
        <authorList>
            <consortium name="Ensembl"/>
        </authorList>
    </citation>
    <scope>IDENTIFICATION</scope>
</reference>
<reference evidence="6" key="2">
    <citation type="submission" date="2025-09" db="UniProtKB">
        <authorList>
            <consortium name="Ensembl"/>
        </authorList>
    </citation>
    <scope>IDENTIFICATION</scope>
</reference>
<dbReference type="Gene3D" id="3.40.50.1820">
    <property type="entry name" value="alpha/beta hydrolase"/>
    <property type="match status" value="1"/>
</dbReference>
<sequence>MNYRDDTALVGCLQGKEPGEFPKHEFSVLRRKELLGFPFVPTPDGDFLPDTPPRLLQDEHGQPMPIVAGFTANEGSHMLIFGAPSLKLENASNVGWEELLQVVRLTVPGAPEEAVRAVAQRYSKEGEGQGEARYRWAMDQIAGDYLYVCPAAEVARREAEAGSPVYAYYFTHRTSGLSTPEWTGVPHGSELPYLFGTLASVGQANHTHTEAEAVMSRRMMQYCGKFAMIKCGNLTFKHTLGHRYKDRLPYIKNKHAKLPQKISSAFPILVLSTHLGPFDSQIREGKAAIKK</sequence>
<dbReference type="InterPro" id="IPR050654">
    <property type="entry name" value="AChE-related_enzymes"/>
</dbReference>
<evidence type="ECO:0000256" key="4">
    <source>
        <dbReference type="ARBA" id="ARBA00023157"/>
    </source>
</evidence>
<keyword evidence="7" id="KW-1185">Reference proteome</keyword>
<evidence type="ECO:0000256" key="1">
    <source>
        <dbReference type="ARBA" id="ARBA00005964"/>
    </source>
</evidence>
<accession>A0A8C3T6U2</accession>
<organism evidence="6 7">
    <name type="scientific">Chelydra serpentina</name>
    <name type="common">Snapping turtle</name>
    <name type="synonym">Testudo serpentina</name>
    <dbReference type="NCBI Taxonomy" id="8475"/>
    <lineage>
        <taxon>Eukaryota</taxon>
        <taxon>Metazoa</taxon>
        <taxon>Chordata</taxon>
        <taxon>Craniata</taxon>
        <taxon>Vertebrata</taxon>
        <taxon>Euteleostomi</taxon>
        <taxon>Archelosauria</taxon>
        <taxon>Testudinata</taxon>
        <taxon>Testudines</taxon>
        <taxon>Cryptodira</taxon>
        <taxon>Durocryptodira</taxon>
        <taxon>Americhelydia</taxon>
        <taxon>Chelydroidea</taxon>
        <taxon>Chelydridae</taxon>
        <taxon>Chelydra</taxon>
    </lineage>
</organism>
<evidence type="ECO:0000259" key="5">
    <source>
        <dbReference type="Pfam" id="PF00135"/>
    </source>
</evidence>